<dbReference type="SMART" id="SM00239">
    <property type="entry name" value="C2"/>
    <property type="match status" value="1"/>
</dbReference>
<dbReference type="PANTHER" id="PTHR46502">
    <property type="entry name" value="C2 DOMAIN-CONTAINING"/>
    <property type="match status" value="1"/>
</dbReference>
<evidence type="ECO:0000256" key="2">
    <source>
        <dbReference type="ARBA" id="ARBA00022837"/>
    </source>
</evidence>
<sequence length="187" mass="19965">MLSEGTLKVIVHSARHLADVEHGGRNDPYVKLSLTHEGADSYQETTVKEDAGSQASWDETFEFAYTGEPNLYIEVMDKEKGVDELIGFAAIPLAQAPVSGIFDIFDVKGSIAGAVHISINDDGSSEPVPATSFVDEEHQEVAKKLNRKAVAGDVAEGLLAAGLAVGAGFLGKKLFDEYKAKKAEEEA</sequence>
<dbReference type="InterPro" id="IPR000008">
    <property type="entry name" value="C2_dom"/>
</dbReference>
<evidence type="ECO:0000259" key="3">
    <source>
        <dbReference type="PROSITE" id="PS50004"/>
    </source>
</evidence>
<proteinExistence type="predicted"/>
<keyword evidence="5" id="KW-1185">Reference proteome</keyword>
<protein>
    <recommendedName>
        <fullName evidence="3">C2 domain-containing protein</fullName>
    </recommendedName>
</protein>
<dbReference type="EMBL" id="JARTCD010000036">
    <property type="protein sequence ID" value="KAJ8656853.1"/>
    <property type="molecule type" value="Genomic_DNA"/>
</dbReference>
<gene>
    <name evidence="4" type="ORF">O0I10_007450</name>
</gene>
<evidence type="ECO:0000313" key="5">
    <source>
        <dbReference type="Proteomes" id="UP001234581"/>
    </source>
</evidence>
<dbReference type="Proteomes" id="UP001234581">
    <property type="component" value="Unassembled WGS sequence"/>
</dbReference>
<dbReference type="RefSeq" id="XP_058341766.1">
    <property type="nucleotide sequence ID" value="XM_058487466.1"/>
</dbReference>
<dbReference type="SUPFAM" id="SSF49562">
    <property type="entry name" value="C2 domain (Calcium/lipid-binding domain, CaLB)"/>
    <property type="match status" value="1"/>
</dbReference>
<organism evidence="4 5">
    <name type="scientific">Lichtheimia ornata</name>
    <dbReference type="NCBI Taxonomy" id="688661"/>
    <lineage>
        <taxon>Eukaryota</taxon>
        <taxon>Fungi</taxon>
        <taxon>Fungi incertae sedis</taxon>
        <taxon>Mucoromycota</taxon>
        <taxon>Mucoromycotina</taxon>
        <taxon>Mucoromycetes</taxon>
        <taxon>Mucorales</taxon>
        <taxon>Lichtheimiaceae</taxon>
        <taxon>Lichtheimia</taxon>
    </lineage>
</organism>
<dbReference type="AlphaFoldDB" id="A0AAD7V057"/>
<comment type="caution">
    <text evidence="4">The sequence shown here is derived from an EMBL/GenBank/DDBJ whole genome shotgun (WGS) entry which is preliminary data.</text>
</comment>
<dbReference type="PROSITE" id="PS50004">
    <property type="entry name" value="C2"/>
    <property type="match status" value="1"/>
</dbReference>
<evidence type="ECO:0000256" key="1">
    <source>
        <dbReference type="ARBA" id="ARBA00022723"/>
    </source>
</evidence>
<keyword evidence="1" id="KW-0479">Metal-binding</keyword>
<feature type="domain" description="C2" evidence="3">
    <location>
        <begin position="1"/>
        <end position="106"/>
    </location>
</feature>
<evidence type="ECO:0000313" key="4">
    <source>
        <dbReference type="EMBL" id="KAJ8656853.1"/>
    </source>
</evidence>
<name>A0AAD7V057_9FUNG</name>
<dbReference type="PANTHER" id="PTHR46502:SF2">
    <property type="entry name" value="16 KDA PHLOEM PROTEIN 2"/>
    <property type="match status" value="1"/>
</dbReference>
<accession>A0AAD7V057</accession>
<dbReference type="Gene3D" id="2.60.40.150">
    <property type="entry name" value="C2 domain"/>
    <property type="match status" value="1"/>
</dbReference>
<dbReference type="CDD" id="cd00030">
    <property type="entry name" value="C2"/>
    <property type="match status" value="1"/>
</dbReference>
<dbReference type="GO" id="GO:0046872">
    <property type="term" value="F:metal ion binding"/>
    <property type="evidence" value="ECO:0007669"/>
    <property type="project" value="UniProtKB-KW"/>
</dbReference>
<dbReference type="InterPro" id="IPR035892">
    <property type="entry name" value="C2_domain_sf"/>
</dbReference>
<keyword evidence="2" id="KW-0106">Calcium</keyword>
<dbReference type="Pfam" id="PF00168">
    <property type="entry name" value="C2"/>
    <property type="match status" value="1"/>
</dbReference>
<reference evidence="4 5" key="1">
    <citation type="submission" date="2023-03" db="EMBL/GenBank/DDBJ databases">
        <title>Genome sequence of Lichtheimia ornata CBS 291.66.</title>
        <authorList>
            <person name="Mohabir J.T."/>
            <person name="Shea T.P."/>
            <person name="Kurbessoian T."/>
            <person name="Berby B."/>
            <person name="Fontaine J."/>
            <person name="Livny J."/>
            <person name="Gnirke A."/>
            <person name="Stajich J.E."/>
            <person name="Cuomo C.A."/>
        </authorList>
    </citation>
    <scope>NUCLEOTIDE SEQUENCE [LARGE SCALE GENOMIC DNA]</scope>
    <source>
        <strain evidence="4">CBS 291.66</strain>
    </source>
</reference>
<dbReference type="GeneID" id="83214859"/>